<dbReference type="GO" id="GO:0005654">
    <property type="term" value="C:nucleoplasm"/>
    <property type="evidence" value="ECO:0007669"/>
    <property type="project" value="Ensembl"/>
</dbReference>
<keyword evidence="5" id="KW-0540">Nuclease</keyword>
<dbReference type="InterPro" id="IPR039729">
    <property type="entry name" value="DFF40"/>
</dbReference>
<proteinExistence type="predicted"/>
<keyword evidence="4 13" id="KW-0053">Apoptosis</keyword>
<dbReference type="InterPro" id="IPR003508">
    <property type="entry name" value="CIDE-N_dom"/>
</dbReference>
<dbReference type="CDD" id="cd06535">
    <property type="entry name" value="CIDE_N_CAD"/>
    <property type="match status" value="1"/>
</dbReference>
<dbReference type="GO" id="GO:0042802">
    <property type="term" value="F:identical protein binding"/>
    <property type="evidence" value="ECO:0007669"/>
    <property type="project" value="Ensembl"/>
</dbReference>
<dbReference type="GO" id="GO:0030263">
    <property type="term" value="P:apoptotic chromosome condensation"/>
    <property type="evidence" value="ECO:0007669"/>
    <property type="project" value="Ensembl"/>
</dbReference>
<reference evidence="15 16" key="1">
    <citation type="submission" date="2016-06" db="EMBL/GenBank/DDBJ databases">
        <title>Genome of Rhinopithecus bieti.</title>
        <authorList>
            <person name="Wu"/>
            <person name="C.-I. and Zhang"/>
            <person name="Y."/>
        </authorList>
    </citation>
    <scope>NUCLEOTIDE SEQUENCE</scope>
</reference>
<dbReference type="InterPro" id="IPR044925">
    <property type="entry name" value="His-Me_finger_sf"/>
</dbReference>
<feature type="domain" description="CIDE-N" evidence="14">
    <location>
        <begin position="4"/>
        <end position="80"/>
    </location>
</feature>
<dbReference type="FunFam" id="3.10.20.10:FF:000006">
    <property type="entry name" value="DNA fragmentation factor subunit beta"/>
    <property type="match status" value="1"/>
</dbReference>
<evidence type="ECO:0000256" key="6">
    <source>
        <dbReference type="ARBA" id="ARBA00022801"/>
    </source>
</evidence>
<evidence type="ECO:0000256" key="1">
    <source>
        <dbReference type="ARBA" id="ARBA00004123"/>
    </source>
</evidence>
<protein>
    <recommendedName>
        <fullName evidence="10">DNA fragmentation factor subunit beta</fullName>
    </recommendedName>
    <alternativeName>
        <fullName evidence="12">Caspase-activated deoxyribonuclease</fullName>
    </alternativeName>
    <alternativeName>
        <fullName evidence="11">DNA fragmentation factor 40 kDa subunit</fullName>
    </alternativeName>
</protein>
<dbReference type="OMA" id="AQYHGSY"/>
<dbReference type="GO" id="GO:0032991">
    <property type="term" value="C:protein-containing complex"/>
    <property type="evidence" value="ECO:0007669"/>
    <property type="project" value="Ensembl"/>
</dbReference>
<comment type="subcellular location">
    <subcellularLocation>
        <location evidence="2">Cytoplasm</location>
    </subcellularLocation>
    <subcellularLocation>
        <location evidence="1">Nucleus</location>
    </subcellularLocation>
</comment>
<evidence type="ECO:0000256" key="8">
    <source>
        <dbReference type="ARBA" id="ARBA00053660"/>
    </source>
</evidence>
<dbReference type="SUPFAM" id="SSF54060">
    <property type="entry name" value="His-Me finger endonucleases"/>
    <property type="match status" value="1"/>
</dbReference>
<organism evidence="15 16">
    <name type="scientific">Rhinopithecus bieti</name>
    <name type="common">Black snub-nosed monkey</name>
    <name type="synonym">Pygathrix bieti</name>
    <dbReference type="NCBI Taxonomy" id="61621"/>
    <lineage>
        <taxon>Eukaryota</taxon>
        <taxon>Metazoa</taxon>
        <taxon>Chordata</taxon>
        <taxon>Craniata</taxon>
        <taxon>Vertebrata</taxon>
        <taxon>Euteleostomi</taxon>
        <taxon>Mammalia</taxon>
        <taxon>Eutheria</taxon>
        <taxon>Euarchontoglires</taxon>
        <taxon>Primates</taxon>
        <taxon>Haplorrhini</taxon>
        <taxon>Catarrhini</taxon>
        <taxon>Cercopithecidae</taxon>
        <taxon>Colobinae</taxon>
        <taxon>Rhinopithecus</taxon>
    </lineage>
</organism>
<evidence type="ECO:0000256" key="13">
    <source>
        <dbReference type="PROSITE-ProRule" id="PRU00447"/>
    </source>
</evidence>
<evidence type="ECO:0000313" key="15">
    <source>
        <dbReference type="Ensembl" id="ENSRBIP00000008075.1"/>
    </source>
</evidence>
<keyword evidence="6" id="KW-0378">Hydrolase</keyword>
<dbReference type="SMART" id="SM00266">
    <property type="entry name" value="CAD"/>
    <property type="match status" value="1"/>
</dbReference>
<dbReference type="SUPFAM" id="SSF54277">
    <property type="entry name" value="CAD &amp; PB1 domains"/>
    <property type="match status" value="1"/>
</dbReference>
<dbReference type="Proteomes" id="UP000233180">
    <property type="component" value="Unassembled WGS sequence"/>
</dbReference>
<evidence type="ECO:0000256" key="3">
    <source>
        <dbReference type="ARBA" id="ARBA00022490"/>
    </source>
</evidence>
<evidence type="ECO:0000256" key="7">
    <source>
        <dbReference type="ARBA" id="ARBA00023242"/>
    </source>
</evidence>
<comment type="function">
    <text evidence="8">Nuclease that induces DNA fragmentation and chromatin condensation during apoptosis. Degrades naked DNA and induces apoptotic morphology.</text>
</comment>
<accession>A0A2K6K9W6</accession>
<dbReference type="GO" id="GO:0006309">
    <property type="term" value="P:apoptotic DNA fragmentation"/>
    <property type="evidence" value="ECO:0007669"/>
    <property type="project" value="Ensembl"/>
</dbReference>
<dbReference type="Pfam" id="PF09230">
    <property type="entry name" value="DFF40"/>
    <property type="match status" value="1"/>
</dbReference>
<dbReference type="Pfam" id="PF02017">
    <property type="entry name" value="CIDE-N"/>
    <property type="match status" value="1"/>
</dbReference>
<dbReference type="GO" id="GO:0005829">
    <property type="term" value="C:cytosol"/>
    <property type="evidence" value="ECO:0007669"/>
    <property type="project" value="Ensembl"/>
</dbReference>
<dbReference type="PANTHER" id="PTHR13067">
    <property type="entry name" value="CASPASE-ACTIVATED DNASE"/>
    <property type="match status" value="1"/>
</dbReference>
<name>A0A2K6K9W6_RHIBE</name>
<dbReference type="GO" id="GO:0019899">
    <property type="term" value="F:enzyme binding"/>
    <property type="evidence" value="ECO:0007669"/>
    <property type="project" value="Ensembl"/>
</dbReference>
<sequence>MLQKPKSVKLRALRSPRKFGVAGRSCQEVLRKGCLRFQLPERGSRLCLYEDGTELTEDYFPSVPDNAELVLLTSGQAWQGCEWQGPWRWAGRRVFCWTGTFLFVPLVADVSDIGRFLSAFHEPHAGLVQAAQQLLCDEQAPQRQRLLADLLHNVSQNIAAETRAEDPPWFEGLESRFQNKSGYLRYSCESRIRSYLREVSSYPSLVGAEAQEEFLRVLSSMCQKLRSVQYNGSYFDRGAKGGGRLCTPEGWFSCQGPFDMGQAAINTHSQPLTIAQDPSSAPWNLDQIEKKRTVIPTLVEAIKEQDGREVDWEYFYGLLFTSENLKLVHIVCHKKTIHKLNCDPNRIYKPQPRLKRKRPVRKR</sequence>
<dbReference type="GO" id="GO:1902511">
    <property type="term" value="P:negative regulation of apoptotic DNA fragmentation"/>
    <property type="evidence" value="ECO:0007669"/>
    <property type="project" value="Ensembl"/>
</dbReference>
<dbReference type="GO" id="GO:0000785">
    <property type="term" value="C:chromatin"/>
    <property type="evidence" value="ECO:0007669"/>
    <property type="project" value="Ensembl"/>
</dbReference>
<keyword evidence="16" id="KW-1185">Reference proteome</keyword>
<gene>
    <name evidence="15" type="primary">DFFB</name>
</gene>
<dbReference type="STRING" id="61621.ENSRBIP00000008075"/>
<evidence type="ECO:0000256" key="5">
    <source>
        <dbReference type="ARBA" id="ARBA00022722"/>
    </source>
</evidence>
<dbReference type="Gene3D" id="3.10.20.10">
    <property type="match status" value="1"/>
</dbReference>
<dbReference type="GO" id="GO:0004520">
    <property type="term" value="F:DNA endonuclease activity"/>
    <property type="evidence" value="ECO:0007669"/>
    <property type="project" value="InterPro"/>
</dbReference>
<evidence type="ECO:0000259" key="14">
    <source>
        <dbReference type="PROSITE" id="PS51135"/>
    </source>
</evidence>
<evidence type="ECO:0000256" key="10">
    <source>
        <dbReference type="ARBA" id="ARBA00069517"/>
    </source>
</evidence>
<dbReference type="GO" id="GO:0016787">
    <property type="term" value="F:hydrolase activity"/>
    <property type="evidence" value="ECO:0007669"/>
    <property type="project" value="UniProtKB-KW"/>
</dbReference>
<evidence type="ECO:0000256" key="9">
    <source>
        <dbReference type="ARBA" id="ARBA00064007"/>
    </source>
</evidence>
<dbReference type="Gene3D" id="6.10.140.170">
    <property type="match status" value="1"/>
</dbReference>
<evidence type="ECO:0000256" key="2">
    <source>
        <dbReference type="ARBA" id="ARBA00004496"/>
    </source>
</evidence>
<reference evidence="15" key="3">
    <citation type="submission" date="2025-09" db="UniProtKB">
        <authorList>
            <consortium name="Ensembl"/>
        </authorList>
    </citation>
    <scope>IDENTIFICATION</scope>
</reference>
<comment type="subunit">
    <text evidence="9">Heterodimer of DFFA and DFFB. Interacts with H1-1.</text>
</comment>
<dbReference type="GO" id="GO:0097718">
    <property type="term" value="F:disordered domain specific binding"/>
    <property type="evidence" value="ECO:0007669"/>
    <property type="project" value="Ensembl"/>
</dbReference>
<dbReference type="InterPro" id="IPR015311">
    <property type="entry name" value="DFF40_C"/>
</dbReference>
<reference evidence="15" key="2">
    <citation type="submission" date="2025-08" db="UniProtKB">
        <authorList>
            <consortium name="Ensembl"/>
        </authorList>
    </citation>
    <scope>IDENTIFICATION</scope>
</reference>
<keyword evidence="3" id="KW-0963">Cytoplasm</keyword>
<evidence type="ECO:0000256" key="12">
    <source>
        <dbReference type="ARBA" id="ARBA00081521"/>
    </source>
</evidence>
<evidence type="ECO:0000256" key="11">
    <source>
        <dbReference type="ARBA" id="ARBA00077996"/>
    </source>
</evidence>
<dbReference type="PROSITE" id="PS51135">
    <property type="entry name" value="CIDE_N"/>
    <property type="match status" value="1"/>
</dbReference>
<dbReference type="Ensembl" id="ENSRBIT00000031678.1">
    <property type="protein sequence ID" value="ENSRBIP00000008075.1"/>
    <property type="gene ID" value="ENSRBIG00000027931.1"/>
</dbReference>
<dbReference type="PANTHER" id="PTHR13067:SF2">
    <property type="entry name" value="CASPASE-ACTIVATED DNASE"/>
    <property type="match status" value="1"/>
</dbReference>
<evidence type="ECO:0000313" key="16">
    <source>
        <dbReference type="Proteomes" id="UP000233180"/>
    </source>
</evidence>
<dbReference type="GeneTree" id="ENSGT00390000014490"/>
<dbReference type="AlphaFoldDB" id="A0A2K6K9W6"/>
<keyword evidence="7" id="KW-0539">Nucleus</keyword>
<dbReference type="GO" id="GO:0005730">
    <property type="term" value="C:nucleolus"/>
    <property type="evidence" value="ECO:0007669"/>
    <property type="project" value="Ensembl"/>
</dbReference>
<dbReference type="GO" id="GO:0003677">
    <property type="term" value="F:DNA binding"/>
    <property type="evidence" value="ECO:0007669"/>
    <property type="project" value="Ensembl"/>
</dbReference>
<evidence type="ECO:0000256" key="4">
    <source>
        <dbReference type="ARBA" id="ARBA00022703"/>
    </source>
</evidence>